<dbReference type="AlphaFoldDB" id="A0AA40FHR8"/>
<feature type="region of interest" description="Disordered" evidence="1">
    <location>
        <begin position="91"/>
        <end position="116"/>
    </location>
</feature>
<evidence type="ECO:0000313" key="2">
    <source>
        <dbReference type="EMBL" id="KAK1119122.1"/>
    </source>
</evidence>
<gene>
    <name evidence="2" type="ORF">K0M31_013622</name>
</gene>
<comment type="caution">
    <text evidence="2">The sequence shown here is derived from an EMBL/GenBank/DDBJ whole genome shotgun (WGS) entry which is preliminary data.</text>
</comment>
<sequence length="116" mass="12726">MYESVCVPELGDFLGYQSGAHQVATPEHKSPATPASSATSNSNSAGPQSTGNQSTGPPLQPPSVAVSLPSRQYRNDGKCLSLFIYRSSFLKRKTKREREREREKTARLVPQYDSSH</sequence>
<evidence type="ECO:0000256" key="1">
    <source>
        <dbReference type="SAM" id="MobiDB-lite"/>
    </source>
</evidence>
<evidence type="ECO:0000313" key="3">
    <source>
        <dbReference type="Proteomes" id="UP001177670"/>
    </source>
</evidence>
<feature type="compositionally biased region" description="Polar residues" evidence="1">
    <location>
        <begin position="46"/>
        <end position="57"/>
    </location>
</feature>
<proteinExistence type="predicted"/>
<feature type="region of interest" description="Disordered" evidence="1">
    <location>
        <begin position="21"/>
        <end position="71"/>
    </location>
</feature>
<feature type="compositionally biased region" description="Basic and acidic residues" evidence="1">
    <location>
        <begin position="96"/>
        <end position="106"/>
    </location>
</feature>
<keyword evidence="3" id="KW-1185">Reference proteome</keyword>
<dbReference type="Proteomes" id="UP001177670">
    <property type="component" value="Unassembled WGS sequence"/>
</dbReference>
<organism evidence="2 3">
    <name type="scientific">Melipona bicolor</name>
    <dbReference type="NCBI Taxonomy" id="60889"/>
    <lineage>
        <taxon>Eukaryota</taxon>
        <taxon>Metazoa</taxon>
        <taxon>Ecdysozoa</taxon>
        <taxon>Arthropoda</taxon>
        <taxon>Hexapoda</taxon>
        <taxon>Insecta</taxon>
        <taxon>Pterygota</taxon>
        <taxon>Neoptera</taxon>
        <taxon>Endopterygota</taxon>
        <taxon>Hymenoptera</taxon>
        <taxon>Apocrita</taxon>
        <taxon>Aculeata</taxon>
        <taxon>Apoidea</taxon>
        <taxon>Anthophila</taxon>
        <taxon>Apidae</taxon>
        <taxon>Melipona</taxon>
    </lineage>
</organism>
<protein>
    <submittedName>
        <fullName evidence="2">Uncharacterized protein</fullName>
    </submittedName>
</protein>
<feature type="compositionally biased region" description="Low complexity" evidence="1">
    <location>
        <begin position="31"/>
        <end position="45"/>
    </location>
</feature>
<accession>A0AA40FHR8</accession>
<name>A0AA40FHR8_9HYME</name>
<reference evidence="2" key="1">
    <citation type="submission" date="2021-10" db="EMBL/GenBank/DDBJ databases">
        <title>Melipona bicolor Genome sequencing and assembly.</title>
        <authorList>
            <person name="Araujo N.S."/>
            <person name="Arias M.C."/>
        </authorList>
    </citation>
    <scope>NUCLEOTIDE SEQUENCE</scope>
    <source>
        <strain evidence="2">USP_2M_L1-L4_2017</strain>
        <tissue evidence="2">Whole body</tissue>
    </source>
</reference>
<dbReference type="EMBL" id="JAHYIQ010000038">
    <property type="protein sequence ID" value="KAK1119122.1"/>
    <property type="molecule type" value="Genomic_DNA"/>
</dbReference>